<evidence type="ECO:0000313" key="1">
    <source>
        <dbReference type="EMBL" id="AAZ26204.1"/>
    </source>
</evidence>
<gene>
    <name evidence="1" type="ordered locus">CPS_3717</name>
</gene>
<dbReference type="Proteomes" id="UP000000547">
    <property type="component" value="Chromosome"/>
</dbReference>
<accession>Q47XT6</accession>
<organism evidence="1 2">
    <name type="scientific">Colwellia psychrerythraea (strain 34H / ATCC BAA-681)</name>
    <name type="common">Vibrio psychroerythus</name>
    <dbReference type="NCBI Taxonomy" id="167879"/>
    <lineage>
        <taxon>Bacteria</taxon>
        <taxon>Pseudomonadati</taxon>
        <taxon>Pseudomonadota</taxon>
        <taxon>Gammaproteobacteria</taxon>
        <taxon>Alteromonadales</taxon>
        <taxon>Colwelliaceae</taxon>
        <taxon>Colwellia</taxon>
    </lineage>
</organism>
<protein>
    <submittedName>
        <fullName evidence="1">Uncharacterized protein</fullName>
    </submittedName>
</protein>
<name>Q47XT6_COLP3</name>
<reference evidence="1" key="1">
    <citation type="journal article" date="2005" name="Proc. Natl. Acad. Sci. U.S.A.">
        <title>The psychrophilic lifestyle as revealed by the genome sequence of Colwellia psychrerythraea 34H through genomic and proteomic analyses.</title>
        <authorList>
            <person name="Methe B.A."/>
            <person name="Nelson K.E."/>
            <person name="Deming J.W."/>
            <person name="Momen B."/>
            <person name="Melamud E."/>
            <person name="Zhang X."/>
            <person name="Moult J."/>
            <person name="Madupu R."/>
            <person name="Nelson W.C."/>
            <person name="Dodson R.J."/>
            <person name="Brinkac L.M."/>
            <person name="Daugherty S.C."/>
            <person name="Durkin A.S."/>
            <person name="DeBoy R.T."/>
            <person name="Kolonay J.F."/>
            <person name="Sullivan S.A."/>
            <person name="Zhou L."/>
            <person name="Davidsen T.M."/>
            <person name="Wu M."/>
            <person name="Huston A.L."/>
            <person name="Lewis M."/>
            <person name="Weaver B."/>
            <person name="Weidman J.F."/>
            <person name="Khouri H."/>
            <person name="Utterback T.R."/>
            <person name="Feldblyum T.V."/>
            <person name="Fraser C.M."/>
        </authorList>
    </citation>
    <scope>NUCLEOTIDE SEQUENCE [LARGE SCALE GENOMIC DNA]</scope>
    <source>
        <strain evidence="1">34H</strain>
    </source>
</reference>
<evidence type="ECO:0000313" key="2">
    <source>
        <dbReference type="Proteomes" id="UP000000547"/>
    </source>
</evidence>
<dbReference type="EMBL" id="CP000083">
    <property type="protein sequence ID" value="AAZ26204.1"/>
    <property type="molecule type" value="Genomic_DNA"/>
</dbReference>
<dbReference type="KEGG" id="cps:CPS_3717"/>
<sequence length="33" mass="3865">MFKNIQIIPITLNVYLSIIKLECTNKNIEVNDE</sequence>
<dbReference type="HOGENOM" id="CLU_3381361_0_0_6"/>
<dbReference type="AlphaFoldDB" id="Q47XT6"/>
<proteinExistence type="predicted"/>